<dbReference type="InterPro" id="IPR001818">
    <property type="entry name" value="Pept_M10_metallopeptidase"/>
</dbReference>
<evidence type="ECO:0000256" key="1">
    <source>
        <dbReference type="ARBA" id="ARBA00022670"/>
    </source>
</evidence>
<sequence length="179" mass="18503">MVRRQVRRLGAVLVTLTAATAATLAVATPAHASHGGTAASGILNTTAWRVCISGWTDGQSASSYAITQINPTDVNASSVACTGSYNVSSYAASYPDSWYGLTSCPGGVSGGYCTYKTVQLNGRTATTTTQWRKTATHEFGHVAGLGHRSTNSSCMTSGAAPPIVTTFDSHDTDAINATY</sequence>
<dbReference type="Proteomes" id="UP000578819">
    <property type="component" value="Unassembled WGS sequence"/>
</dbReference>
<keyword evidence="3" id="KW-0378">Hydrolase</keyword>
<protein>
    <recommendedName>
        <fullName evidence="6">Peptidase M10 metallopeptidase domain-containing protein</fullName>
    </recommendedName>
</protein>
<evidence type="ECO:0000256" key="3">
    <source>
        <dbReference type="ARBA" id="ARBA00022801"/>
    </source>
</evidence>
<feature type="signal peptide" evidence="5">
    <location>
        <begin position="1"/>
        <end position="32"/>
    </location>
</feature>
<gene>
    <name evidence="7" type="ORF">FHR38_004540</name>
</gene>
<feature type="domain" description="Peptidase M10 metallopeptidase" evidence="6">
    <location>
        <begin position="126"/>
        <end position="179"/>
    </location>
</feature>
<evidence type="ECO:0000313" key="8">
    <source>
        <dbReference type="Proteomes" id="UP000578819"/>
    </source>
</evidence>
<dbReference type="GO" id="GO:0031012">
    <property type="term" value="C:extracellular matrix"/>
    <property type="evidence" value="ECO:0007669"/>
    <property type="project" value="InterPro"/>
</dbReference>
<accession>A0A7W7SUZ1</accession>
<dbReference type="GO" id="GO:0008270">
    <property type="term" value="F:zinc ion binding"/>
    <property type="evidence" value="ECO:0007669"/>
    <property type="project" value="InterPro"/>
</dbReference>
<feature type="chain" id="PRO_5031053846" description="Peptidase M10 metallopeptidase domain-containing protein" evidence="5">
    <location>
        <begin position="33"/>
        <end position="179"/>
    </location>
</feature>
<dbReference type="Gene3D" id="3.40.390.10">
    <property type="entry name" value="Collagenase (Catalytic Domain)"/>
    <property type="match status" value="1"/>
</dbReference>
<dbReference type="InterPro" id="IPR024079">
    <property type="entry name" value="MetalloPept_cat_dom_sf"/>
</dbReference>
<dbReference type="AlphaFoldDB" id="A0A7W7SUZ1"/>
<evidence type="ECO:0000313" key="7">
    <source>
        <dbReference type="EMBL" id="MBB4960807.1"/>
    </source>
</evidence>
<evidence type="ECO:0000256" key="2">
    <source>
        <dbReference type="ARBA" id="ARBA00022723"/>
    </source>
</evidence>
<name>A0A7W7SUZ1_9ACTN</name>
<dbReference type="RefSeq" id="WP_184536524.1">
    <property type="nucleotide sequence ID" value="NZ_JACHJW010000001.1"/>
</dbReference>
<dbReference type="GO" id="GO:0004222">
    <property type="term" value="F:metalloendopeptidase activity"/>
    <property type="evidence" value="ECO:0007669"/>
    <property type="project" value="InterPro"/>
</dbReference>
<dbReference type="GO" id="GO:0006508">
    <property type="term" value="P:proteolysis"/>
    <property type="evidence" value="ECO:0007669"/>
    <property type="project" value="UniProtKB-KW"/>
</dbReference>
<reference evidence="7 8" key="1">
    <citation type="submission" date="2020-08" db="EMBL/GenBank/DDBJ databases">
        <title>Sequencing the genomes of 1000 actinobacteria strains.</title>
        <authorList>
            <person name="Klenk H.-P."/>
        </authorList>
    </citation>
    <scope>NUCLEOTIDE SEQUENCE [LARGE SCALE GENOMIC DNA]</scope>
    <source>
        <strain evidence="7 8">DSM 45886</strain>
    </source>
</reference>
<keyword evidence="1" id="KW-0645">Protease</keyword>
<keyword evidence="5" id="KW-0732">Signal</keyword>
<evidence type="ECO:0000256" key="4">
    <source>
        <dbReference type="ARBA" id="ARBA00022833"/>
    </source>
</evidence>
<dbReference type="EMBL" id="JACHJW010000001">
    <property type="protein sequence ID" value="MBB4960807.1"/>
    <property type="molecule type" value="Genomic_DNA"/>
</dbReference>
<evidence type="ECO:0000256" key="5">
    <source>
        <dbReference type="SAM" id="SignalP"/>
    </source>
</evidence>
<keyword evidence="4" id="KW-0862">Zinc</keyword>
<organism evidence="7 8">
    <name type="scientific">Micromonospora polyrhachis</name>
    <dbReference type="NCBI Taxonomy" id="1282883"/>
    <lineage>
        <taxon>Bacteria</taxon>
        <taxon>Bacillati</taxon>
        <taxon>Actinomycetota</taxon>
        <taxon>Actinomycetes</taxon>
        <taxon>Micromonosporales</taxon>
        <taxon>Micromonosporaceae</taxon>
        <taxon>Micromonospora</taxon>
    </lineage>
</organism>
<comment type="caution">
    <text evidence="7">The sequence shown here is derived from an EMBL/GenBank/DDBJ whole genome shotgun (WGS) entry which is preliminary data.</text>
</comment>
<dbReference type="Pfam" id="PF00413">
    <property type="entry name" value="Peptidase_M10"/>
    <property type="match status" value="1"/>
</dbReference>
<proteinExistence type="predicted"/>
<keyword evidence="2" id="KW-0479">Metal-binding</keyword>
<keyword evidence="8" id="KW-1185">Reference proteome</keyword>
<evidence type="ECO:0000259" key="6">
    <source>
        <dbReference type="Pfam" id="PF00413"/>
    </source>
</evidence>
<dbReference type="SUPFAM" id="SSF55486">
    <property type="entry name" value="Metalloproteases ('zincins'), catalytic domain"/>
    <property type="match status" value="1"/>
</dbReference>